<dbReference type="Proteomes" id="UP000319771">
    <property type="component" value="Unassembled WGS sequence"/>
</dbReference>
<name>A0A538U7K7_UNCEI</name>
<evidence type="ECO:0000256" key="1">
    <source>
        <dbReference type="SAM" id="Phobius"/>
    </source>
</evidence>
<keyword evidence="1" id="KW-1133">Transmembrane helix</keyword>
<reference evidence="2 3" key="1">
    <citation type="journal article" date="2019" name="Nat. Microbiol.">
        <title>Mediterranean grassland soil C-N compound turnover is dependent on rainfall and depth, and is mediated by genomically divergent microorganisms.</title>
        <authorList>
            <person name="Diamond S."/>
            <person name="Andeer P.F."/>
            <person name="Li Z."/>
            <person name="Crits-Christoph A."/>
            <person name="Burstein D."/>
            <person name="Anantharaman K."/>
            <person name="Lane K.R."/>
            <person name="Thomas B.C."/>
            <person name="Pan C."/>
            <person name="Northen T.R."/>
            <person name="Banfield J.F."/>
        </authorList>
    </citation>
    <scope>NUCLEOTIDE SEQUENCE [LARGE SCALE GENOMIC DNA]</scope>
    <source>
        <strain evidence="2">WS_11</strain>
    </source>
</reference>
<evidence type="ECO:0000313" key="2">
    <source>
        <dbReference type="EMBL" id="TMQ71872.1"/>
    </source>
</evidence>
<keyword evidence="1" id="KW-0472">Membrane</keyword>
<dbReference type="EMBL" id="VBPB01000135">
    <property type="protein sequence ID" value="TMQ71872.1"/>
    <property type="molecule type" value="Genomic_DNA"/>
</dbReference>
<feature type="transmembrane region" description="Helical" evidence="1">
    <location>
        <begin position="54"/>
        <end position="77"/>
    </location>
</feature>
<feature type="transmembrane region" description="Helical" evidence="1">
    <location>
        <begin position="89"/>
        <end position="118"/>
    </location>
</feature>
<evidence type="ECO:0008006" key="4">
    <source>
        <dbReference type="Google" id="ProtNLM"/>
    </source>
</evidence>
<dbReference type="AlphaFoldDB" id="A0A538U7K7"/>
<organism evidence="2 3">
    <name type="scientific">Eiseniibacteriota bacterium</name>
    <dbReference type="NCBI Taxonomy" id="2212470"/>
    <lineage>
        <taxon>Bacteria</taxon>
        <taxon>Candidatus Eiseniibacteriota</taxon>
    </lineage>
</organism>
<evidence type="ECO:0000313" key="3">
    <source>
        <dbReference type="Proteomes" id="UP000319771"/>
    </source>
</evidence>
<gene>
    <name evidence="2" type="ORF">E6K81_09040</name>
</gene>
<sequence length="127" mass="13550">MPRPVRPVALVILTACMLYPGLGLLYQGLYPFVAGDWFNLVGQQGPWMDMARHFGLPLLVVAGVKSALGAAWIFGVLGLWAGDGRAYPLAVLAAFGSLLYPGGEMVMGAIGLICLIFFREKPDTVPA</sequence>
<comment type="caution">
    <text evidence="2">The sequence shown here is derived from an EMBL/GenBank/DDBJ whole genome shotgun (WGS) entry which is preliminary data.</text>
</comment>
<proteinExistence type="predicted"/>
<protein>
    <recommendedName>
        <fullName evidence="4">DoxX family protein</fullName>
    </recommendedName>
</protein>
<keyword evidence="1" id="KW-0812">Transmembrane</keyword>
<accession>A0A538U7K7</accession>